<evidence type="ECO:0000256" key="4">
    <source>
        <dbReference type="ARBA" id="ARBA00023002"/>
    </source>
</evidence>
<dbReference type="EMBL" id="CADEPI010000219">
    <property type="protein sequence ID" value="CAB3380900.1"/>
    <property type="molecule type" value="Genomic_DNA"/>
</dbReference>
<dbReference type="SUPFAM" id="SSF49344">
    <property type="entry name" value="CBD9-like"/>
    <property type="match status" value="1"/>
</dbReference>
<dbReference type="InterPro" id="IPR045266">
    <property type="entry name" value="DOH_DOMON"/>
</dbReference>
<dbReference type="GO" id="GO:0042420">
    <property type="term" value="P:dopamine catabolic process"/>
    <property type="evidence" value="ECO:0007669"/>
    <property type="project" value="TreeGrafter"/>
</dbReference>
<evidence type="ECO:0000256" key="1">
    <source>
        <dbReference type="ARBA" id="ARBA00001973"/>
    </source>
</evidence>
<dbReference type="GO" id="GO:0005507">
    <property type="term" value="F:copper ion binding"/>
    <property type="evidence" value="ECO:0007669"/>
    <property type="project" value="InterPro"/>
</dbReference>
<dbReference type="PROSITE" id="PS50836">
    <property type="entry name" value="DOMON"/>
    <property type="match status" value="1"/>
</dbReference>
<keyword evidence="13" id="KW-1185">Reference proteome</keyword>
<keyword evidence="10" id="KW-0732">Signal</keyword>
<keyword evidence="4" id="KW-0560">Oxidoreductase</keyword>
<sequence length="650" mass="73435">MRNGVRLLLLVAAMCLGAGVGATEWTHAVQLSPNYTLHWRPNESSVSFKIEARTLGFVGLGFSPKGGMANADIILLWVDDYTGEAHVGDYYATGNAKPRRDEIQNVELLEAEQNGTHTIVKFRREWETCDQLHDMALGEETVRLIWALGQKDPANGHDPSVWHGKQMRGTKSVYLKTASLQKKKKRANHQKPVRFWDVKMSNLLIPDNMDTRYWCKIFKLPYLDKKHHMIGYSPLIDPRNKGSVHHMILYECVHSRAHSMFARYIAHEGAACYSPKMPSDWEHCLTPIVTWAIGSEGELLPEHVGLPLSYTDYPSDTYFMLEVHYDNPTFKNARDNSGIRVHFTEELREYDGGVMTVGTTITPLHMIPPRQESYATAGYCSDECTSQMLPDTGIKVVSVVLHAHLAGRAMTLRHIRNGKELAPIVKDSHYDFNYQQARVLSNEVQIEQGDELIMECGYQTINRTEPTFGGYSTKEEMCLAFVLYYPQTSLAGCYSMTPVESFFSILGVSEFYDMDMAKIKKMLLHNDKDSRPKPLVDTPPAPGTPFPDSPLGGGHINDEANQKAIQALLNMKEFTIEPVDGAVDAAGILDGLRIRLPYEFQNRTILDHLQALSWTDKLLARKVEDAFYHGQHLIFCRRKDDSLAFVSCIS</sequence>
<dbReference type="PANTHER" id="PTHR10157">
    <property type="entry name" value="DOPAMINE BETA HYDROXYLASE RELATED"/>
    <property type="match status" value="1"/>
</dbReference>
<keyword evidence="8" id="KW-0325">Glycoprotein</keyword>
<dbReference type="InterPro" id="IPR014784">
    <property type="entry name" value="Cu2_ascorb_mOase-like_C"/>
</dbReference>
<dbReference type="Proteomes" id="UP000494165">
    <property type="component" value="Unassembled WGS sequence"/>
</dbReference>
<reference evidence="12 13" key="1">
    <citation type="submission" date="2020-04" db="EMBL/GenBank/DDBJ databases">
        <authorList>
            <person name="Alioto T."/>
            <person name="Alioto T."/>
            <person name="Gomez Garrido J."/>
        </authorList>
    </citation>
    <scope>NUCLEOTIDE SEQUENCE [LARGE SCALE GENOMIC DNA]</scope>
</reference>
<dbReference type="Pfam" id="PF03712">
    <property type="entry name" value="Cu2_monoox_C"/>
    <property type="match status" value="1"/>
</dbReference>
<keyword evidence="5" id="KW-0186">Copper</keyword>
<keyword evidence="7" id="KW-1015">Disulfide bond</keyword>
<dbReference type="InterPro" id="IPR028460">
    <property type="entry name" value="Tbh/DBH"/>
</dbReference>
<proteinExistence type="inferred from homology"/>
<feature type="domain" description="DOMON" evidence="11">
    <location>
        <begin position="33"/>
        <end position="149"/>
    </location>
</feature>
<evidence type="ECO:0000259" key="11">
    <source>
        <dbReference type="PROSITE" id="PS50836"/>
    </source>
</evidence>
<feature type="chain" id="PRO_5035755992" description="DOMON domain-containing protein" evidence="10">
    <location>
        <begin position="23"/>
        <end position="650"/>
    </location>
</feature>
<comment type="cofactor">
    <cofactor evidence="1">
        <name>Cu(2+)</name>
        <dbReference type="ChEBI" id="CHEBI:29036"/>
    </cofactor>
</comment>
<evidence type="ECO:0000256" key="5">
    <source>
        <dbReference type="ARBA" id="ARBA00023008"/>
    </source>
</evidence>
<evidence type="ECO:0000256" key="6">
    <source>
        <dbReference type="ARBA" id="ARBA00023033"/>
    </source>
</evidence>
<dbReference type="SUPFAM" id="SSF49742">
    <property type="entry name" value="PHM/PNGase F"/>
    <property type="match status" value="2"/>
</dbReference>
<evidence type="ECO:0000256" key="3">
    <source>
        <dbReference type="ARBA" id="ARBA00022723"/>
    </source>
</evidence>
<evidence type="ECO:0000256" key="9">
    <source>
        <dbReference type="SAM" id="MobiDB-lite"/>
    </source>
</evidence>
<dbReference type="Pfam" id="PF03351">
    <property type="entry name" value="DOMON"/>
    <property type="match status" value="1"/>
</dbReference>
<feature type="region of interest" description="Disordered" evidence="9">
    <location>
        <begin position="529"/>
        <end position="555"/>
    </location>
</feature>
<dbReference type="InterPro" id="IPR005018">
    <property type="entry name" value="DOMON_domain"/>
</dbReference>
<evidence type="ECO:0000256" key="8">
    <source>
        <dbReference type="ARBA" id="ARBA00023180"/>
    </source>
</evidence>
<keyword evidence="6" id="KW-0503">Monooxygenase</keyword>
<dbReference type="InterPro" id="IPR036939">
    <property type="entry name" value="Cu2_ascorb_mOase_N_sf"/>
</dbReference>
<dbReference type="GO" id="GO:0030667">
    <property type="term" value="C:secretory granule membrane"/>
    <property type="evidence" value="ECO:0007669"/>
    <property type="project" value="TreeGrafter"/>
</dbReference>
<feature type="compositionally biased region" description="Pro residues" evidence="9">
    <location>
        <begin position="537"/>
        <end position="548"/>
    </location>
</feature>
<organism evidence="12 13">
    <name type="scientific">Cloeon dipterum</name>
    <dbReference type="NCBI Taxonomy" id="197152"/>
    <lineage>
        <taxon>Eukaryota</taxon>
        <taxon>Metazoa</taxon>
        <taxon>Ecdysozoa</taxon>
        <taxon>Arthropoda</taxon>
        <taxon>Hexapoda</taxon>
        <taxon>Insecta</taxon>
        <taxon>Pterygota</taxon>
        <taxon>Palaeoptera</taxon>
        <taxon>Ephemeroptera</taxon>
        <taxon>Pisciforma</taxon>
        <taxon>Baetidae</taxon>
        <taxon>Cloeon</taxon>
    </lineage>
</organism>
<dbReference type="Gene3D" id="2.60.40.1210">
    <property type="entry name" value="Cellobiose dehydrogenase, cytochrome domain"/>
    <property type="match status" value="1"/>
</dbReference>
<dbReference type="CDD" id="cd09631">
    <property type="entry name" value="DOMON_DOH"/>
    <property type="match status" value="1"/>
</dbReference>
<dbReference type="Pfam" id="PF01082">
    <property type="entry name" value="Cu2_monooxygen"/>
    <property type="match status" value="1"/>
</dbReference>
<dbReference type="InterPro" id="IPR024548">
    <property type="entry name" value="Cu2_monoox_C"/>
</dbReference>
<comment type="similarity">
    <text evidence="2">Belongs to the copper type II ascorbate-dependent monooxygenase family.</text>
</comment>
<dbReference type="Gene3D" id="2.60.120.230">
    <property type="match status" value="1"/>
</dbReference>
<accession>A0A8S1DEK3</accession>
<dbReference type="GO" id="GO:0006589">
    <property type="term" value="P:octopamine biosynthetic process"/>
    <property type="evidence" value="ECO:0007669"/>
    <property type="project" value="TreeGrafter"/>
</dbReference>
<protein>
    <recommendedName>
        <fullName evidence="11">DOMON domain-containing protein</fullName>
    </recommendedName>
</protein>
<dbReference type="PANTHER" id="PTHR10157:SF23">
    <property type="entry name" value="MOXD1 HOMOLOG 1"/>
    <property type="match status" value="1"/>
</dbReference>
<dbReference type="FunFam" id="2.60.120.310:FF:000004">
    <property type="entry name" value="DBH-like monooxygenase protein 1"/>
    <property type="match status" value="1"/>
</dbReference>
<evidence type="ECO:0000256" key="7">
    <source>
        <dbReference type="ARBA" id="ARBA00023157"/>
    </source>
</evidence>
<feature type="signal peptide" evidence="10">
    <location>
        <begin position="1"/>
        <end position="22"/>
    </location>
</feature>
<dbReference type="PRINTS" id="PR00767">
    <property type="entry name" value="DBMONOXGNASE"/>
</dbReference>
<comment type="caution">
    <text evidence="12">The sequence shown here is derived from an EMBL/GenBank/DDBJ whole genome shotgun (WGS) entry which is preliminary data.</text>
</comment>
<dbReference type="GO" id="GO:0005615">
    <property type="term" value="C:extracellular space"/>
    <property type="evidence" value="ECO:0007669"/>
    <property type="project" value="TreeGrafter"/>
</dbReference>
<dbReference type="GO" id="GO:0004500">
    <property type="term" value="F:dopamine beta-monooxygenase activity"/>
    <property type="evidence" value="ECO:0007669"/>
    <property type="project" value="InterPro"/>
</dbReference>
<dbReference type="FunFam" id="2.60.120.230:FF:000001">
    <property type="entry name" value="Monooxygenase, DBH-like 1"/>
    <property type="match status" value="1"/>
</dbReference>
<name>A0A8S1DEK3_9INSE</name>
<keyword evidence="3" id="KW-0479">Metal-binding</keyword>
<dbReference type="OrthoDB" id="10003276at2759"/>
<evidence type="ECO:0000313" key="13">
    <source>
        <dbReference type="Proteomes" id="UP000494165"/>
    </source>
</evidence>
<gene>
    <name evidence="12" type="ORF">CLODIP_2_CD00532</name>
</gene>
<dbReference type="GO" id="GO:0042421">
    <property type="term" value="P:norepinephrine biosynthetic process"/>
    <property type="evidence" value="ECO:0007669"/>
    <property type="project" value="TreeGrafter"/>
</dbReference>
<evidence type="ECO:0000313" key="12">
    <source>
        <dbReference type="EMBL" id="CAB3380900.1"/>
    </source>
</evidence>
<dbReference type="InterPro" id="IPR000945">
    <property type="entry name" value="DBH-like"/>
</dbReference>
<dbReference type="Gene3D" id="2.60.120.310">
    <property type="entry name" value="Copper type II, ascorbate-dependent monooxygenase, N-terminal domain"/>
    <property type="match status" value="1"/>
</dbReference>
<evidence type="ECO:0000256" key="2">
    <source>
        <dbReference type="ARBA" id="ARBA00010676"/>
    </source>
</evidence>
<dbReference type="InterPro" id="IPR008977">
    <property type="entry name" value="PHM/PNGase_F_dom_sf"/>
</dbReference>
<dbReference type="InterPro" id="IPR000323">
    <property type="entry name" value="Cu2_ascorb_mOase_N"/>
</dbReference>
<evidence type="ECO:0000256" key="10">
    <source>
        <dbReference type="SAM" id="SignalP"/>
    </source>
</evidence>
<dbReference type="SMART" id="SM00664">
    <property type="entry name" value="DoH"/>
    <property type="match status" value="1"/>
</dbReference>
<dbReference type="AlphaFoldDB" id="A0A8S1DEK3"/>